<feature type="transmembrane region" description="Helical" evidence="1">
    <location>
        <begin position="356"/>
        <end position="377"/>
    </location>
</feature>
<dbReference type="PANTHER" id="PTHR31061:SF24">
    <property type="entry name" value="LD22376P"/>
    <property type="match status" value="1"/>
</dbReference>
<dbReference type="EMBL" id="BAIQ01000029">
    <property type="protein sequence ID" value="GAE16191.1"/>
    <property type="molecule type" value="Genomic_DNA"/>
</dbReference>
<protein>
    <submittedName>
        <fullName evidence="2">Probable 8-oxo-dGTPase</fullName>
    </submittedName>
</protein>
<keyword evidence="1" id="KW-1133">Transmembrane helix</keyword>
<feature type="transmembrane region" description="Helical" evidence="1">
    <location>
        <begin position="256"/>
        <end position="277"/>
    </location>
</feature>
<feature type="transmembrane region" description="Helical" evidence="1">
    <location>
        <begin position="65"/>
        <end position="88"/>
    </location>
</feature>
<name>W4P8R9_9BACE</name>
<feature type="transmembrane region" description="Helical" evidence="1">
    <location>
        <begin position="223"/>
        <end position="244"/>
    </location>
</feature>
<keyword evidence="1" id="KW-0472">Membrane</keyword>
<sequence>MSTTVNTTSDTDTPQRLLSLDILRGFDLACLVLVQPILYVWLSILGPEEDSFGGKVMAQITHVPWEGFCFWDIIMPLFMFMSGITIPFAMSKYKTGKEQVNRRFYIRILSRFAVLWIVGAIIQGNLLAFDIRQLHLFSNTLQSIAVGYVVVTFLYIFTSFRTQLVVVSLLFIAYIAIFAIWGNMDFTIDTNICEEIDRRVLGHFRDGVIWNGDSWTWDPTYHYTWIMSSLNFVVTVFFGYMAGCILRGSFSMLDKFVKLLIAGLVLIGVSLLMSPYIPIIKHIWSSSMTLFASGICFILMALSYFIIDIKGWMRGLGWLKIYGMNSLVAYFLGEAVNFDSITNSFFHGFEQWMGDYYPVLLVTIQGIFIFIILKWMYRMKIFIKA</sequence>
<feature type="transmembrane region" description="Helical" evidence="1">
    <location>
        <begin position="140"/>
        <end position="157"/>
    </location>
</feature>
<feature type="transmembrane region" description="Helical" evidence="1">
    <location>
        <begin position="319"/>
        <end position="336"/>
    </location>
</feature>
<feature type="transmembrane region" description="Helical" evidence="1">
    <location>
        <begin position="25"/>
        <end position="45"/>
    </location>
</feature>
<dbReference type="AlphaFoldDB" id="W4P8R9"/>
<feature type="transmembrane region" description="Helical" evidence="1">
    <location>
        <begin position="164"/>
        <end position="181"/>
    </location>
</feature>
<dbReference type="Proteomes" id="UP000018861">
    <property type="component" value="Unassembled WGS sequence"/>
</dbReference>
<reference evidence="2 3" key="1">
    <citation type="journal article" date="2014" name="Genome Announc.">
        <title>Draft Genome Sequences of Three Strains of Bacteroides pyogenes Isolated from a Cat and Swine.</title>
        <authorList>
            <person name="Sakamoto M."/>
            <person name="Oshima K."/>
            <person name="Suda W."/>
            <person name="Kitamura K."/>
            <person name="Iida T."/>
            <person name="Hattori M."/>
            <person name="Ohkuma M."/>
        </authorList>
    </citation>
    <scope>NUCLEOTIDE SEQUENCE [LARGE SCALE GENOMIC DNA]</scope>
    <source>
        <strain evidence="2 3">JCM 6292</strain>
    </source>
</reference>
<proteinExistence type="predicted"/>
<evidence type="ECO:0000256" key="1">
    <source>
        <dbReference type="SAM" id="Phobius"/>
    </source>
</evidence>
<evidence type="ECO:0000313" key="3">
    <source>
        <dbReference type="Proteomes" id="UP000018861"/>
    </source>
</evidence>
<accession>W4P8R9</accession>
<dbReference type="PANTHER" id="PTHR31061">
    <property type="entry name" value="LD22376P"/>
    <property type="match status" value="1"/>
</dbReference>
<keyword evidence="1" id="KW-0812">Transmembrane</keyword>
<organism evidence="2 3">
    <name type="scientific">Bacteroides pyogenes JCM 6292</name>
    <dbReference type="NCBI Taxonomy" id="1235809"/>
    <lineage>
        <taxon>Bacteria</taxon>
        <taxon>Pseudomonadati</taxon>
        <taxon>Bacteroidota</taxon>
        <taxon>Bacteroidia</taxon>
        <taxon>Bacteroidales</taxon>
        <taxon>Bacteroidaceae</taxon>
        <taxon>Bacteroides</taxon>
    </lineage>
</organism>
<comment type="caution">
    <text evidence="2">The sequence shown here is derived from an EMBL/GenBank/DDBJ whole genome shotgun (WGS) entry which is preliminary data.</text>
</comment>
<feature type="transmembrane region" description="Helical" evidence="1">
    <location>
        <begin position="283"/>
        <end position="307"/>
    </location>
</feature>
<gene>
    <name evidence="2" type="ORF">JCM6292_2587</name>
</gene>
<evidence type="ECO:0000313" key="2">
    <source>
        <dbReference type="EMBL" id="GAE16191.1"/>
    </source>
</evidence>
<feature type="transmembrane region" description="Helical" evidence="1">
    <location>
        <begin position="108"/>
        <end position="128"/>
    </location>
</feature>